<comment type="caution">
    <text evidence="2">The sequence shown here is derived from an EMBL/GenBank/DDBJ whole genome shotgun (WGS) entry which is preliminary data.</text>
</comment>
<dbReference type="Proteomes" id="UP000887159">
    <property type="component" value="Unassembled WGS sequence"/>
</dbReference>
<feature type="compositionally biased region" description="Acidic residues" evidence="1">
    <location>
        <begin position="32"/>
        <end position="41"/>
    </location>
</feature>
<sequence>MKFKRQEEKVSERRRILTQEEILQLINKTDCELSDLSDDDNDAKKTKKHESHIPEGESSSDENNEEKHQNI</sequence>
<evidence type="ECO:0000256" key="1">
    <source>
        <dbReference type="SAM" id="MobiDB-lite"/>
    </source>
</evidence>
<gene>
    <name evidence="2" type="ORF">TNCV_5077031</name>
</gene>
<keyword evidence="3" id="KW-1185">Reference proteome</keyword>
<reference evidence="2" key="1">
    <citation type="submission" date="2020-08" db="EMBL/GenBank/DDBJ databases">
        <title>Multicomponent nature underlies the extraordinary mechanical properties of spider dragline silk.</title>
        <authorList>
            <person name="Kono N."/>
            <person name="Nakamura H."/>
            <person name="Mori M."/>
            <person name="Yoshida Y."/>
            <person name="Ohtoshi R."/>
            <person name="Malay A.D."/>
            <person name="Moran D.A.P."/>
            <person name="Tomita M."/>
            <person name="Numata K."/>
            <person name="Arakawa K."/>
        </authorList>
    </citation>
    <scope>NUCLEOTIDE SEQUENCE</scope>
</reference>
<protein>
    <submittedName>
        <fullName evidence="2">Uncharacterized protein</fullName>
    </submittedName>
</protein>
<name>A0A8X6S3A6_TRICX</name>
<dbReference type="AlphaFoldDB" id="A0A8X6S3A6"/>
<accession>A0A8X6S3A6</accession>
<evidence type="ECO:0000313" key="3">
    <source>
        <dbReference type="Proteomes" id="UP000887159"/>
    </source>
</evidence>
<dbReference type="EMBL" id="BMAU01021225">
    <property type="protein sequence ID" value="GFY01236.1"/>
    <property type="molecule type" value="Genomic_DNA"/>
</dbReference>
<feature type="region of interest" description="Disordered" evidence="1">
    <location>
        <begin position="29"/>
        <end position="71"/>
    </location>
</feature>
<evidence type="ECO:0000313" key="2">
    <source>
        <dbReference type="EMBL" id="GFY01236.1"/>
    </source>
</evidence>
<proteinExistence type="predicted"/>
<organism evidence="2 3">
    <name type="scientific">Trichonephila clavipes</name>
    <name type="common">Golden silk orbweaver</name>
    <name type="synonym">Nephila clavipes</name>
    <dbReference type="NCBI Taxonomy" id="2585209"/>
    <lineage>
        <taxon>Eukaryota</taxon>
        <taxon>Metazoa</taxon>
        <taxon>Ecdysozoa</taxon>
        <taxon>Arthropoda</taxon>
        <taxon>Chelicerata</taxon>
        <taxon>Arachnida</taxon>
        <taxon>Araneae</taxon>
        <taxon>Araneomorphae</taxon>
        <taxon>Entelegynae</taxon>
        <taxon>Araneoidea</taxon>
        <taxon>Nephilidae</taxon>
        <taxon>Trichonephila</taxon>
    </lineage>
</organism>